<evidence type="ECO:0000313" key="2">
    <source>
        <dbReference type="Proteomes" id="UP001597114"/>
    </source>
</evidence>
<organism evidence="1 2">
    <name type="scientific">Pseudonocardia yunnanensis</name>
    <dbReference type="NCBI Taxonomy" id="58107"/>
    <lineage>
        <taxon>Bacteria</taxon>
        <taxon>Bacillati</taxon>
        <taxon>Actinomycetota</taxon>
        <taxon>Actinomycetes</taxon>
        <taxon>Pseudonocardiales</taxon>
        <taxon>Pseudonocardiaceae</taxon>
        <taxon>Pseudonocardia</taxon>
    </lineage>
</organism>
<protein>
    <submittedName>
        <fullName evidence="1">Uncharacterized protein</fullName>
    </submittedName>
</protein>
<comment type="caution">
    <text evidence="1">The sequence shown here is derived from an EMBL/GenBank/DDBJ whole genome shotgun (WGS) entry which is preliminary data.</text>
</comment>
<sequence>MRRGAEGREGSGRGSVCPFGVNRDTGAAVVLAEHAQGWYDER</sequence>
<dbReference type="RefSeq" id="WP_344730078.1">
    <property type="nucleotide sequence ID" value="NZ_BAAAUS010000064.1"/>
</dbReference>
<proteinExistence type="predicted"/>
<dbReference type="EMBL" id="JBHUCO010000044">
    <property type="protein sequence ID" value="MFD1522159.1"/>
    <property type="molecule type" value="Genomic_DNA"/>
</dbReference>
<keyword evidence="2" id="KW-1185">Reference proteome</keyword>
<gene>
    <name evidence="1" type="ORF">ACFSJD_32000</name>
</gene>
<name>A0ABW4F6V6_9PSEU</name>
<reference evidence="2" key="1">
    <citation type="journal article" date="2019" name="Int. J. Syst. Evol. Microbiol.">
        <title>The Global Catalogue of Microorganisms (GCM) 10K type strain sequencing project: providing services to taxonomists for standard genome sequencing and annotation.</title>
        <authorList>
            <consortium name="The Broad Institute Genomics Platform"/>
            <consortium name="The Broad Institute Genome Sequencing Center for Infectious Disease"/>
            <person name="Wu L."/>
            <person name="Ma J."/>
        </authorList>
    </citation>
    <scope>NUCLEOTIDE SEQUENCE [LARGE SCALE GENOMIC DNA]</scope>
    <source>
        <strain evidence="2">CCM 7043</strain>
    </source>
</reference>
<evidence type="ECO:0000313" key="1">
    <source>
        <dbReference type="EMBL" id="MFD1522159.1"/>
    </source>
</evidence>
<dbReference type="Proteomes" id="UP001597114">
    <property type="component" value="Unassembled WGS sequence"/>
</dbReference>
<accession>A0ABW4F6V6</accession>